<sequence length="146" mass="16444">MTDRHVSRALDVDAPPAAVFDVLADPRAHGSFDGSGTVRSAVAGPERLILGARFGMSMRVGVPYTIRNEVVEFEQDRLIAWRHLGHHRWRYELEPLDGGRTRVTETFDWSDSRLPWAIELVGYPATNTRAIEKTLPRLKAHVEGRS</sequence>
<name>A0ABV9YRY5_9PSEU</name>
<protein>
    <submittedName>
        <fullName evidence="1">SRPBCC family protein</fullName>
    </submittedName>
</protein>
<dbReference type="Pfam" id="PF10604">
    <property type="entry name" value="Polyketide_cyc2"/>
    <property type="match status" value="1"/>
</dbReference>
<dbReference type="Proteomes" id="UP001595947">
    <property type="component" value="Unassembled WGS sequence"/>
</dbReference>
<comment type="caution">
    <text evidence="1">The sequence shown here is derived from an EMBL/GenBank/DDBJ whole genome shotgun (WGS) entry which is preliminary data.</text>
</comment>
<dbReference type="EMBL" id="JBHSIV010000028">
    <property type="protein sequence ID" value="MFC5064914.1"/>
    <property type="molecule type" value="Genomic_DNA"/>
</dbReference>
<dbReference type="RefSeq" id="WP_378038254.1">
    <property type="nucleotide sequence ID" value="NZ_JBHSIV010000028.1"/>
</dbReference>
<evidence type="ECO:0000313" key="2">
    <source>
        <dbReference type="Proteomes" id="UP001595947"/>
    </source>
</evidence>
<evidence type="ECO:0000313" key="1">
    <source>
        <dbReference type="EMBL" id="MFC5064914.1"/>
    </source>
</evidence>
<proteinExistence type="predicted"/>
<reference evidence="2" key="1">
    <citation type="journal article" date="2019" name="Int. J. Syst. Evol. Microbiol.">
        <title>The Global Catalogue of Microorganisms (GCM) 10K type strain sequencing project: providing services to taxonomists for standard genome sequencing and annotation.</title>
        <authorList>
            <consortium name="The Broad Institute Genomics Platform"/>
            <consortium name="The Broad Institute Genome Sequencing Center for Infectious Disease"/>
            <person name="Wu L."/>
            <person name="Ma J."/>
        </authorList>
    </citation>
    <scope>NUCLEOTIDE SEQUENCE [LARGE SCALE GENOMIC DNA]</scope>
    <source>
        <strain evidence="2">CGMCC 4.7093</strain>
    </source>
</reference>
<dbReference type="InterPro" id="IPR019587">
    <property type="entry name" value="Polyketide_cyclase/dehydratase"/>
</dbReference>
<accession>A0ABV9YRY5</accession>
<gene>
    <name evidence="1" type="ORF">ACFPBZ_22005</name>
</gene>
<dbReference type="InterPro" id="IPR023393">
    <property type="entry name" value="START-like_dom_sf"/>
</dbReference>
<keyword evidence="2" id="KW-1185">Reference proteome</keyword>
<dbReference type="Gene3D" id="3.30.530.20">
    <property type="match status" value="1"/>
</dbReference>
<dbReference type="SUPFAM" id="SSF55961">
    <property type="entry name" value="Bet v1-like"/>
    <property type="match status" value="1"/>
</dbReference>
<organism evidence="1 2">
    <name type="scientific">Actinomycetospora atypica</name>
    <dbReference type="NCBI Taxonomy" id="1290095"/>
    <lineage>
        <taxon>Bacteria</taxon>
        <taxon>Bacillati</taxon>
        <taxon>Actinomycetota</taxon>
        <taxon>Actinomycetes</taxon>
        <taxon>Pseudonocardiales</taxon>
        <taxon>Pseudonocardiaceae</taxon>
        <taxon>Actinomycetospora</taxon>
    </lineage>
</organism>